<evidence type="ECO:0000313" key="4">
    <source>
        <dbReference type="Proteomes" id="UP001597295"/>
    </source>
</evidence>
<keyword evidence="2" id="KW-1133">Transmembrane helix</keyword>
<feature type="transmembrane region" description="Helical" evidence="2">
    <location>
        <begin position="113"/>
        <end position="131"/>
    </location>
</feature>
<keyword evidence="4" id="KW-1185">Reference proteome</keyword>
<feature type="transmembrane region" description="Helical" evidence="2">
    <location>
        <begin position="171"/>
        <end position="186"/>
    </location>
</feature>
<keyword evidence="2" id="KW-0472">Membrane</keyword>
<dbReference type="Pfam" id="PF09490">
    <property type="entry name" value="CbtA"/>
    <property type="match status" value="1"/>
</dbReference>
<accession>A0ABW5DSZ8</accession>
<comment type="caution">
    <text evidence="3">The sequence shown here is derived from an EMBL/GenBank/DDBJ whole genome shotgun (WGS) entry which is preliminary data.</text>
</comment>
<evidence type="ECO:0000313" key="3">
    <source>
        <dbReference type="EMBL" id="MFD2263945.1"/>
    </source>
</evidence>
<proteinExistence type="predicted"/>
<feature type="transmembrane region" description="Helical" evidence="2">
    <location>
        <begin position="79"/>
        <end position="101"/>
    </location>
</feature>
<feature type="transmembrane region" description="Helical" evidence="2">
    <location>
        <begin position="206"/>
        <end position="229"/>
    </location>
</feature>
<dbReference type="InterPro" id="IPR012666">
    <property type="entry name" value="CbtA_put"/>
</dbReference>
<feature type="transmembrane region" description="Helical" evidence="2">
    <location>
        <begin position="143"/>
        <end position="164"/>
    </location>
</feature>
<dbReference type="Proteomes" id="UP001597295">
    <property type="component" value="Unassembled WGS sequence"/>
</dbReference>
<gene>
    <name evidence="3" type="ORF">ACFSM5_13670</name>
</gene>
<dbReference type="RefSeq" id="WP_379876987.1">
    <property type="nucleotide sequence ID" value="NZ_JBHUIP010000012.1"/>
</dbReference>
<feature type="region of interest" description="Disordered" evidence="1">
    <location>
        <begin position="48"/>
        <end position="68"/>
    </location>
</feature>
<organism evidence="3 4">
    <name type="scientific">Lacibacterium aquatile</name>
    <dbReference type="NCBI Taxonomy" id="1168082"/>
    <lineage>
        <taxon>Bacteria</taxon>
        <taxon>Pseudomonadati</taxon>
        <taxon>Pseudomonadota</taxon>
        <taxon>Alphaproteobacteria</taxon>
        <taxon>Rhodospirillales</taxon>
        <taxon>Rhodospirillaceae</taxon>
    </lineage>
</organism>
<protein>
    <submittedName>
        <fullName evidence="3">CbtA family protein</fullName>
    </submittedName>
</protein>
<name>A0ABW5DSZ8_9PROT</name>
<dbReference type="NCBIfam" id="TIGR02458">
    <property type="entry name" value="CbtA"/>
    <property type="match status" value="1"/>
</dbReference>
<sequence>MNVFRSIIFSAVLAGLITGIVVTGAQMVSTVPLILKAEVFEVAEPAAPADAGHSHAPGTAAHSHDEEAWGPEDGFERNAYTALINVVSWIGFGMLMAGVFVLSRRDITWREGFLWGLGGFAAFILAPTLGLPPELPGMPAGDLVARQVWWIGTVAATAVGLYLIALQRSPLAAVAAIVLIALPHVIGAPQPESHDSAVPHGLHHEFVVAVTLTTLLSWSLLGGLTGLFYRRFSATA</sequence>
<feature type="transmembrane region" description="Helical" evidence="2">
    <location>
        <begin position="7"/>
        <end position="28"/>
    </location>
</feature>
<evidence type="ECO:0000256" key="2">
    <source>
        <dbReference type="SAM" id="Phobius"/>
    </source>
</evidence>
<dbReference type="EMBL" id="JBHUIP010000012">
    <property type="protein sequence ID" value="MFD2263945.1"/>
    <property type="molecule type" value="Genomic_DNA"/>
</dbReference>
<reference evidence="4" key="1">
    <citation type="journal article" date="2019" name="Int. J. Syst. Evol. Microbiol.">
        <title>The Global Catalogue of Microorganisms (GCM) 10K type strain sequencing project: providing services to taxonomists for standard genome sequencing and annotation.</title>
        <authorList>
            <consortium name="The Broad Institute Genomics Platform"/>
            <consortium name="The Broad Institute Genome Sequencing Center for Infectious Disease"/>
            <person name="Wu L."/>
            <person name="Ma J."/>
        </authorList>
    </citation>
    <scope>NUCLEOTIDE SEQUENCE [LARGE SCALE GENOMIC DNA]</scope>
    <source>
        <strain evidence="4">CGMCC 1.19062</strain>
    </source>
</reference>
<evidence type="ECO:0000256" key="1">
    <source>
        <dbReference type="SAM" id="MobiDB-lite"/>
    </source>
</evidence>
<keyword evidence="2" id="KW-0812">Transmembrane</keyword>